<evidence type="ECO:0000259" key="3">
    <source>
        <dbReference type="PROSITE" id="PS50893"/>
    </source>
</evidence>
<keyword evidence="2 4" id="KW-0067">ATP-binding</keyword>
<evidence type="ECO:0000256" key="2">
    <source>
        <dbReference type="ARBA" id="ARBA00022840"/>
    </source>
</evidence>
<dbReference type="PANTHER" id="PTHR24220">
    <property type="entry name" value="IMPORT ATP-BINDING PROTEIN"/>
    <property type="match status" value="1"/>
</dbReference>
<dbReference type="AlphaFoldDB" id="A0A450WD61"/>
<keyword evidence="1" id="KW-0547">Nucleotide-binding</keyword>
<protein>
    <submittedName>
        <fullName evidence="4">Polar amino acid transport system ATP-binding protein</fullName>
    </submittedName>
</protein>
<dbReference type="InterPro" id="IPR015854">
    <property type="entry name" value="ABC_transpr_LolD-like"/>
</dbReference>
<reference evidence="4" key="1">
    <citation type="submission" date="2019-02" db="EMBL/GenBank/DDBJ databases">
        <authorList>
            <person name="Gruber-Vodicka R. H."/>
            <person name="Seah K. B. B."/>
        </authorList>
    </citation>
    <scope>NUCLEOTIDE SEQUENCE</scope>
    <source>
        <strain evidence="4">BECK_S313</strain>
    </source>
</reference>
<dbReference type="InterPro" id="IPR003593">
    <property type="entry name" value="AAA+_ATPase"/>
</dbReference>
<gene>
    <name evidence="4" type="ORF">BECKLPF1236B_GA0070989_106911</name>
</gene>
<dbReference type="GO" id="GO:0016887">
    <property type="term" value="F:ATP hydrolysis activity"/>
    <property type="evidence" value="ECO:0007669"/>
    <property type="project" value="InterPro"/>
</dbReference>
<dbReference type="Gene3D" id="3.40.50.300">
    <property type="entry name" value="P-loop containing nucleotide triphosphate hydrolases"/>
    <property type="match status" value="1"/>
</dbReference>
<proteinExistence type="predicted"/>
<dbReference type="InterPro" id="IPR003439">
    <property type="entry name" value="ABC_transporter-like_ATP-bd"/>
</dbReference>
<dbReference type="Pfam" id="PF00005">
    <property type="entry name" value="ABC_tran"/>
    <property type="match status" value="1"/>
</dbReference>
<feature type="domain" description="ABC transporter" evidence="3">
    <location>
        <begin position="7"/>
        <end position="285"/>
    </location>
</feature>
<dbReference type="InterPro" id="IPR027417">
    <property type="entry name" value="P-loop_NTPase"/>
</dbReference>
<dbReference type="PROSITE" id="PS50893">
    <property type="entry name" value="ABC_TRANSPORTER_2"/>
    <property type="match status" value="1"/>
</dbReference>
<dbReference type="GO" id="GO:0005886">
    <property type="term" value="C:plasma membrane"/>
    <property type="evidence" value="ECO:0007669"/>
    <property type="project" value="TreeGrafter"/>
</dbReference>
<evidence type="ECO:0000313" key="4">
    <source>
        <dbReference type="EMBL" id="VFK14891.1"/>
    </source>
</evidence>
<sequence length="300" mass="34301">MTNEYRIRISNNLEHRWSDGAAKITVADEIRIHGGNRVAILGPSVSGKTTLLRILGALDRPDSGKIEYRLPGRWPVVWSKKNFSVGNLRRNFGFVFQDARLIPYLNVFENTLSAPLSRGDTGRGGTKKQRKKILSLMKKVGLDITKDLEEDSSQNRNFLERSVLRIGNPNSGRRFLRRYPDNLSGGEKRRIALLRALLADPLVLFADEPTSGVDRETASIVMNTLTEWAHNVSEGRLLVFVTHSPREALEHADRWLVFANAEGESHHYRLEKRDREFIEKQVERQRNRLEHSLQHFGNTS</sequence>
<name>A0A450WD61_9GAMM</name>
<organism evidence="4">
    <name type="scientific">Candidatus Kentrum sp. LPFa</name>
    <dbReference type="NCBI Taxonomy" id="2126335"/>
    <lineage>
        <taxon>Bacteria</taxon>
        <taxon>Pseudomonadati</taxon>
        <taxon>Pseudomonadota</taxon>
        <taxon>Gammaproteobacteria</taxon>
        <taxon>Candidatus Kentrum</taxon>
    </lineage>
</organism>
<dbReference type="InterPro" id="IPR017871">
    <property type="entry name" value="ABC_transporter-like_CS"/>
</dbReference>
<dbReference type="GO" id="GO:0022857">
    <property type="term" value="F:transmembrane transporter activity"/>
    <property type="evidence" value="ECO:0007669"/>
    <property type="project" value="TreeGrafter"/>
</dbReference>
<dbReference type="GO" id="GO:0005524">
    <property type="term" value="F:ATP binding"/>
    <property type="evidence" value="ECO:0007669"/>
    <property type="project" value="UniProtKB-KW"/>
</dbReference>
<evidence type="ECO:0000256" key="1">
    <source>
        <dbReference type="ARBA" id="ARBA00022741"/>
    </source>
</evidence>
<accession>A0A450WD61</accession>
<dbReference type="PROSITE" id="PS00211">
    <property type="entry name" value="ABC_TRANSPORTER_1"/>
    <property type="match status" value="1"/>
</dbReference>
<dbReference type="EMBL" id="CAADFK010000069">
    <property type="protein sequence ID" value="VFK14891.1"/>
    <property type="molecule type" value="Genomic_DNA"/>
</dbReference>
<dbReference type="SMART" id="SM00382">
    <property type="entry name" value="AAA"/>
    <property type="match status" value="1"/>
</dbReference>
<dbReference type="SUPFAM" id="SSF52540">
    <property type="entry name" value="P-loop containing nucleoside triphosphate hydrolases"/>
    <property type="match status" value="1"/>
</dbReference>
<dbReference type="PANTHER" id="PTHR24220:SF86">
    <property type="entry name" value="ABC TRANSPORTER ABCH.1"/>
    <property type="match status" value="1"/>
</dbReference>